<accession>A0A0C3JK71</accession>
<evidence type="ECO:0000313" key="2">
    <source>
        <dbReference type="EMBL" id="KIN97981.1"/>
    </source>
</evidence>
<feature type="compositionally biased region" description="Polar residues" evidence="1">
    <location>
        <begin position="30"/>
        <end position="41"/>
    </location>
</feature>
<dbReference type="InParanoid" id="A0A0C3JK71"/>
<feature type="region of interest" description="Disordered" evidence="1">
    <location>
        <begin position="1"/>
        <end position="56"/>
    </location>
</feature>
<protein>
    <submittedName>
        <fullName evidence="2">Uncharacterized protein</fullName>
    </submittedName>
</protein>
<feature type="compositionally biased region" description="Basic and acidic residues" evidence="1">
    <location>
        <begin position="8"/>
        <end position="19"/>
    </location>
</feature>
<dbReference type="HOGENOM" id="CLU_1975834_0_0_1"/>
<reference evidence="3" key="2">
    <citation type="submission" date="2015-01" db="EMBL/GenBank/DDBJ databases">
        <title>Evolutionary Origins and Diversification of the Mycorrhizal Mutualists.</title>
        <authorList>
            <consortium name="DOE Joint Genome Institute"/>
            <consortium name="Mycorrhizal Genomics Consortium"/>
            <person name="Kohler A."/>
            <person name="Kuo A."/>
            <person name="Nagy L.G."/>
            <person name="Floudas D."/>
            <person name="Copeland A."/>
            <person name="Barry K.W."/>
            <person name="Cichocki N."/>
            <person name="Veneault-Fourrey C."/>
            <person name="LaButti K."/>
            <person name="Lindquist E.A."/>
            <person name="Lipzen A."/>
            <person name="Lundell T."/>
            <person name="Morin E."/>
            <person name="Murat C."/>
            <person name="Riley R."/>
            <person name="Ohm R."/>
            <person name="Sun H."/>
            <person name="Tunlid A."/>
            <person name="Henrissat B."/>
            <person name="Grigoriev I.V."/>
            <person name="Hibbett D.S."/>
            <person name="Martin F."/>
        </authorList>
    </citation>
    <scope>NUCLEOTIDE SEQUENCE [LARGE SCALE GENOMIC DNA]</scope>
    <source>
        <strain evidence="3">Marx 270</strain>
    </source>
</reference>
<proteinExistence type="predicted"/>
<sequence>MQSQVHLLQHDESSSKDLEPAAACELSMPRNRSNSLPQRSDPTYDDVRPSPLTSPRYIHPRVRYRTYLLQGTPLCVPASEPNRRMQFRYLLISSAHQCDRMISQILGHLPIQPHTLLRHSPRDLFFY</sequence>
<dbReference type="EMBL" id="KN832020">
    <property type="protein sequence ID" value="KIN97981.1"/>
    <property type="molecule type" value="Genomic_DNA"/>
</dbReference>
<reference evidence="2 3" key="1">
    <citation type="submission" date="2014-04" db="EMBL/GenBank/DDBJ databases">
        <authorList>
            <consortium name="DOE Joint Genome Institute"/>
            <person name="Kuo A."/>
            <person name="Kohler A."/>
            <person name="Costa M.D."/>
            <person name="Nagy L.G."/>
            <person name="Floudas D."/>
            <person name="Copeland A."/>
            <person name="Barry K.W."/>
            <person name="Cichocki N."/>
            <person name="Veneault-Fourrey C."/>
            <person name="LaButti K."/>
            <person name="Lindquist E.A."/>
            <person name="Lipzen A."/>
            <person name="Lundell T."/>
            <person name="Morin E."/>
            <person name="Murat C."/>
            <person name="Sun H."/>
            <person name="Tunlid A."/>
            <person name="Henrissat B."/>
            <person name="Grigoriev I.V."/>
            <person name="Hibbett D.S."/>
            <person name="Martin F."/>
            <person name="Nordberg H.P."/>
            <person name="Cantor M.N."/>
            <person name="Hua S.X."/>
        </authorList>
    </citation>
    <scope>NUCLEOTIDE SEQUENCE [LARGE SCALE GENOMIC DNA]</scope>
    <source>
        <strain evidence="2 3">Marx 270</strain>
    </source>
</reference>
<name>A0A0C3JK71_PISTI</name>
<keyword evidence="3" id="KW-1185">Reference proteome</keyword>
<evidence type="ECO:0000313" key="3">
    <source>
        <dbReference type="Proteomes" id="UP000054217"/>
    </source>
</evidence>
<evidence type="ECO:0000256" key="1">
    <source>
        <dbReference type="SAM" id="MobiDB-lite"/>
    </source>
</evidence>
<dbReference type="Proteomes" id="UP000054217">
    <property type="component" value="Unassembled WGS sequence"/>
</dbReference>
<organism evidence="2 3">
    <name type="scientific">Pisolithus tinctorius Marx 270</name>
    <dbReference type="NCBI Taxonomy" id="870435"/>
    <lineage>
        <taxon>Eukaryota</taxon>
        <taxon>Fungi</taxon>
        <taxon>Dikarya</taxon>
        <taxon>Basidiomycota</taxon>
        <taxon>Agaricomycotina</taxon>
        <taxon>Agaricomycetes</taxon>
        <taxon>Agaricomycetidae</taxon>
        <taxon>Boletales</taxon>
        <taxon>Sclerodermatineae</taxon>
        <taxon>Pisolithaceae</taxon>
        <taxon>Pisolithus</taxon>
    </lineage>
</organism>
<feature type="non-terminal residue" evidence="2">
    <location>
        <position position="127"/>
    </location>
</feature>
<gene>
    <name evidence="2" type="ORF">M404DRAFT_1005666</name>
</gene>
<dbReference type="AlphaFoldDB" id="A0A0C3JK71"/>